<proteinExistence type="inferred from homology"/>
<dbReference type="RefSeq" id="WP_377945903.1">
    <property type="nucleotide sequence ID" value="NZ_JBHUCX010000099.1"/>
</dbReference>
<feature type="domain" description="ABC transporter" evidence="5">
    <location>
        <begin position="2"/>
        <end position="250"/>
    </location>
</feature>
<dbReference type="PANTHER" id="PTHR43776:SF7">
    <property type="entry name" value="D,D-DIPEPTIDE TRANSPORT ATP-BINDING PROTEIN DDPF-RELATED"/>
    <property type="match status" value="1"/>
</dbReference>
<name>A0ABW4JS02_9BACL</name>
<dbReference type="CDD" id="cd03257">
    <property type="entry name" value="ABC_NikE_OppD_transporters"/>
    <property type="match status" value="1"/>
</dbReference>
<evidence type="ECO:0000256" key="1">
    <source>
        <dbReference type="ARBA" id="ARBA00005417"/>
    </source>
</evidence>
<evidence type="ECO:0000313" key="6">
    <source>
        <dbReference type="EMBL" id="MFD1677963.1"/>
    </source>
</evidence>
<dbReference type="InterPro" id="IPR027417">
    <property type="entry name" value="P-loop_NTPase"/>
</dbReference>
<gene>
    <name evidence="6" type="ORF">ACFSB2_25175</name>
</gene>
<dbReference type="Pfam" id="PF08352">
    <property type="entry name" value="oligo_HPY"/>
    <property type="match status" value="1"/>
</dbReference>
<dbReference type="SMART" id="SM00382">
    <property type="entry name" value="AAA"/>
    <property type="match status" value="1"/>
</dbReference>
<dbReference type="NCBIfam" id="TIGR01727">
    <property type="entry name" value="oligo_HPY"/>
    <property type="match status" value="1"/>
</dbReference>
<reference evidence="7" key="1">
    <citation type="journal article" date="2019" name="Int. J. Syst. Evol. Microbiol.">
        <title>The Global Catalogue of Microorganisms (GCM) 10K type strain sequencing project: providing services to taxonomists for standard genome sequencing and annotation.</title>
        <authorList>
            <consortium name="The Broad Institute Genomics Platform"/>
            <consortium name="The Broad Institute Genome Sequencing Center for Infectious Disease"/>
            <person name="Wu L."/>
            <person name="Ma J."/>
        </authorList>
    </citation>
    <scope>NUCLEOTIDE SEQUENCE [LARGE SCALE GENOMIC DNA]</scope>
    <source>
        <strain evidence="7">CGMCC 1.12286</strain>
    </source>
</reference>
<dbReference type="InterPro" id="IPR003593">
    <property type="entry name" value="AAA+_ATPase"/>
</dbReference>
<comment type="similarity">
    <text evidence="1">Belongs to the ABC transporter superfamily.</text>
</comment>
<keyword evidence="4 6" id="KW-0067">ATP-binding</keyword>
<dbReference type="Gene3D" id="3.40.50.300">
    <property type="entry name" value="P-loop containing nucleotide triphosphate hydrolases"/>
    <property type="match status" value="1"/>
</dbReference>
<dbReference type="SUPFAM" id="SSF52540">
    <property type="entry name" value="P-loop containing nucleoside triphosphate hydrolases"/>
    <property type="match status" value="1"/>
</dbReference>
<evidence type="ECO:0000259" key="5">
    <source>
        <dbReference type="PROSITE" id="PS50893"/>
    </source>
</evidence>
<evidence type="ECO:0000256" key="3">
    <source>
        <dbReference type="ARBA" id="ARBA00022741"/>
    </source>
</evidence>
<keyword evidence="7" id="KW-1185">Reference proteome</keyword>
<dbReference type="GO" id="GO:0005524">
    <property type="term" value="F:ATP binding"/>
    <property type="evidence" value="ECO:0007669"/>
    <property type="project" value="UniProtKB-KW"/>
</dbReference>
<keyword evidence="3" id="KW-0547">Nucleotide-binding</keyword>
<keyword evidence="2" id="KW-0813">Transport</keyword>
<sequence>MLESKHLQKTYTWKPVFRPGVSVLAVRDVSLQIRAGETVGLVGESGCGKSTLARCLAGLEQPSDGGVFYHGEEISRLSLREARVLRKRIQYIFQNPVNALNPYRTVAQLIAEPLQHFRVGNQKTRMAAVQRLLDMVELPIDDMDKYPAELSRGECQRVNIARALILEPEIIICDEVISALDVSIGVQILHLLKTLQRKQGYGFLFISHDISRVIQISDWIAVMYMGLLMEWAPAAGFHAEALHPYSQVLLQAVPSLIPGEFVDHPSTAVEIPDPVFPQHGCPFHTRCPYATDVCRREVPAFRSVGQHTVRCHHAEAVR</sequence>
<dbReference type="Proteomes" id="UP001597079">
    <property type="component" value="Unassembled WGS sequence"/>
</dbReference>
<dbReference type="EMBL" id="JBHUCX010000099">
    <property type="protein sequence ID" value="MFD1677963.1"/>
    <property type="molecule type" value="Genomic_DNA"/>
</dbReference>
<dbReference type="PANTHER" id="PTHR43776">
    <property type="entry name" value="TRANSPORT ATP-BINDING PROTEIN"/>
    <property type="match status" value="1"/>
</dbReference>
<dbReference type="InterPro" id="IPR003439">
    <property type="entry name" value="ABC_transporter-like_ATP-bd"/>
</dbReference>
<dbReference type="InterPro" id="IPR013563">
    <property type="entry name" value="Oligopep_ABC_C"/>
</dbReference>
<organism evidence="6 7">
    <name type="scientific">Alicyclobacillus fodiniaquatilis</name>
    <dbReference type="NCBI Taxonomy" id="1661150"/>
    <lineage>
        <taxon>Bacteria</taxon>
        <taxon>Bacillati</taxon>
        <taxon>Bacillota</taxon>
        <taxon>Bacilli</taxon>
        <taxon>Bacillales</taxon>
        <taxon>Alicyclobacillaceae</taxon>
        <taxon>Alicyclobacillus</taxon>
    </lineage>
</organism>
<protein>
    <submittedName>
        <fullName evidence="6">Oligopeptide/dipeptide ABC transporter ATP-binding protein</fullName>
    </submittedName>
</protein>
<evidence type="ECO:0000256" key="2">
    <source>
        <dbReference type="ARBA" id="ARBA00022448"/>
    </source>
</evidence>
<comment type="caution">
    <text evidence="6">The sequence shown here is derived from an EMBL/GenBank/DDBJ whole genome shotgun (WGS) entry which is preliminary data.</text>
</comment>
<evidence type="ECO:0000256" key="4">
    <source>
        <dbReference type="ARBA" id="ARBA00022840"/>
    </source>
</evidence>
<dbReference type="InterPro" id="IPR050319">
    <property type="entry name" value="ABC_transp_ATP-bind"/>
</dbReference>
<dbReference type="Pfam" id="PF00005">
    <property type="entry name" value="ABC_tran"/>
    <property type="match status" value="1"/>
</dbReference>
<evidence type="ECO:0000313" key="7">
    <source>
        <dbReference type="Proteomes" id="UP001597079"/>
    </source>
</evidence>
<dbReference type="PROSITE" id="PS50893">
    <property type="entry name" value="ABC_TRANSPORTER_2"/>
    <property type="match status" value="1"/>
</dbReference>
<accession>A0ABW4JS02</accession>